<name>A0AAF3EY85_9BILA</name>
<evidence type="ECO:0000313" key="4">
    <source>
        <dbReference type="WBParaSite" id="MBELARI_LOCUS19183"/>
    </source>
</evidence>
<dbReference type="Proteomes" id="UP000887575">
    <property type="component" value="Unassembled WGS sequence"/>
</dbReference>
<dbReference type="PROSITE" id="PS50006">
    <property type="entry name" value="FHA_DOMAIN"/>
    <property type="match status" value="1"/>
</dbReference>
<feature type="domain" description="FHA" evidence="2">
    <location>
        <begin position="21"/>
        <end position="72"/>
    </location>
</feature>
<feature type="compositionally biased region" description="Polar residues" evidence="1">
    <location>
        <begin position="139"/>
        <end position="155"/>
    </location>
</feature>
<evidence type="ECO:0000313" key="3">
    <source>
        <dbReference type="Proteomes" id="UP000887575"/>
    </source>
</evidence>
<dbReference type="CDD" id="cd00060">
    <property type="entry name" value="FHA"/>
    <property type="match status" value="1"/>
</dbReference>
<dbReference type="InterPro" id="IPR000253">
    <property type="entry name" value="FHA_dom"/>
</dbReference>
<dbReference type="WBParaSite" id="MBELARI_LOCUS19183">
    <property type="protein sequence ID" value="MBELARI_LOCUS19183"/>
    <property type="gene ID" value="MBELARI_LOCUS19183"/>
</dbReference>
<protein>
    <recommendedName>
        <fullName evidence="2">FHA domain-containing protein</fullName>
    </recommendedName>
</protein>
<dbReference type="SUPFAM" id="SSF49879">
    <property type="entry name" value="SMAD/FHA domain"/>
    <property type="match status" value="1"/>
</dbReference>
<dbReference type="Pfam" id="PF00498">
    <property type="entry name" value="FHA"/>
    <property type="match status" value="1"/>
</dbReference>
<feature type="region of interest" description="Disordered" evidence="1">
    <location>
        <begin position="139"/>
        <end position="207"/>
    </location>
</feature>
<evidence type="ECO:0000256" key="1">
    <source>
        <dbReference type="SAM" id="MobiDB-lite"/>
    </source>
</evidence>
<feature type="region of interest" description="Disordered" evidence="1">
    <location>
        <begin position="326"/>
        <end position="351"/>
    </location>
</feature>
<feature type="region of interest" description="Disordered" evidence="1">
    <location>
        <begin position="447"/>
        <end position="484"/>
    </location>
</feature>
<reference evidence="4" key="1">
    <citation type="submission" date="2024-02" db="UniProtKB">
        <authorList>
            <consortium name="WormBaseParasite"/>
        </authorList>
    </citation>
    <scope>IDENTIFICATION</scope>
</reference>
<dbReference type="InterPro" id="IPR008984">
    <property type="entry name" value="SMAD_FHA_dom_sf"/>
</dbReference>
<keyword evidence="3" id="KW-1185">Reference proteome</keyword>
<feature type="compositionally biased region" description="Polar residues" evidence="1">
    <location>
        <begin position="185"/>
        <end position="207"/>
    </location>
</feature>
<proteinExistence type="predicted"/>
<feature type="compositionally biased region" description="Basic residues" evidence="1">
    <location>
        <begin position="337"/>
        <end position="346"/>
    </location>
</feature>
<dbReference type="AlphaFoldDB" id="A0AAF3EY85"/>
<dbReference type="Gene3D" id="2.60.200.20">
    <property type="match status" value="1"/>
</dbReference>
<evidence type="ECO:0000259" key="2">
    <source>
        <dbReference type="PROSITE" id="PS50006"/>
    </source>
</evidence>
<organism evidence="3 4">
    <name type="scientific">Mesorhabditis belari</name>
    <dbReference type="NCBI Taxonomy" id="2138241"/>
    <lineage>
        <taxon>Eukaryota</taxon>
        <taxon>Metazoa</taxon>
        <taxon>Ecdysozoa</taxon>
        <taxon>Nematoda</taxon>
        <taxon>Chromadorea</taxon>
        <taxon>Rhabditida</taxon>
        <taxon>Rhabditina</taxon>
        <taxon>Rhabditomorpha</taxon>
        <taxon>Rhabditoidea</taxon>
        <taxon>Rhabditidae</taxon>
        <taxon>Mesorhabditinae</taxon>
        <taxon>Mesorhabditis</taxon>
    </lineage>
</organism>
<dbReference type="SMART" id="SM00240">
    <property type="entry name" value="FHA"/>
    <property type="match status" value="1"/>
</dbReference>
<accession>A0AAF3EY85</accession>
<sequence>MYKIKEQDGQKRIHTINSGSLKIGRDPAQCKINLPIAAAGVSRVHAILELRGDDLVLVDQSAYGTLIDDEVVLKGSRVLKHKDEFTVGEFTFVVEGAPPKEPSQQTRKSTSKGKITNFFQAPTQRVSQFNFGNTLAEETQRSITQKSSTSTQNLRSKLLGGKTVDPNDSDDEFMIINETPRRSQRSQQSMTPLKETPNSSRKCSTTNPYGTLSSFVNDDDDDIMAPAVSSRTTQRSVKTIGNVQSRAQMRAANLRKKHESENSNTLCAGGSNDFSSLHPSKKAKMVMETKFTGEDAVAVPLDSGPVVSTSQAPTHSVRNLDEAFQAVSPKKTELGHPRRKSPPAKRSRLEKETIEDNEFVCPEPQKEIKRKAPKKVDIKAVEKEFENLCAQMCSGKSTEEDDVSGPQQQIQKIEERERKEASLIHEKMDLMISYTNLERPSQMLSFASNSTASSSGGLPNCKKFRKAQQGRFNESIYKEKGQPQ</sequence>